<dbReference type="GeneID" id="18806531"/>
<dbReference type="OrthoDB" id="97518at2759"/>
<dbReference type="PANTHER" id="PTHR31087:SF161">
    <property type="entry name" value="TUBBY C 2 FAMILY PROTEIN"/>
    <property type="match status" value="1"/>
</dbReference>
<reference evidence="3" key="1">
    <citation type="journal article" date="2012" name="Science">
        <title>The Paleozoic origin of enzymatic lignin decomposition reconstructed from 31 fungal genomes.</title>
        <authorList>
            <person name="Floudas D."/>
            <person name="Binder M."/>
            <person name="Riley R."/>
            <person name="Barry K."/>
            <person name="Blanchette R.A."/>
            <person name="Henrissat B."/>
            <person name="Martinez A.T."/>
            <person name="Otillar R."/>
            <person name="Spatafora J.W."/>
            <person name="Yadav J.S."/>
            <person name="Aerts A."/>
            <person name="Benoit I."/>
            <person name="Boyd A."/>
            <person name="Carlson A."/>
            <person name="Copeland A."/>
            <person name="Coutinho P.M."/>
            <person name="de Vries R.P."/>
            <person name="Ferreira P."/>
            <person name="Findley K."/>
            <person name="Foster B."/>
            <person name="Gaskell J."/>
            <person name="Glotzer D."/>
            <person name="Gorecki P."/>
            <person name="Heitman J."/>
            <person name="Hesse C."/>
            <person name="Hori C."/>
            <person name="Igarashi K."/>
            <person name="Jurgens J.A."/>
            <person name="Kallen N."/>
            <person name="Kersten P."/>
            <person name="Kohler A."/>
            <person name="Kuees U."/>
            <person name="Kumar T.K.A."/>
            <person name="Kuo A."/>
            <person name="LaButti K."/>
            <person name="Larrondo L.F."/>
            <person name="Lindquist E."/>
            <person name="Ling A."/>
            <person name="Lombard V."/>
            <person name="Lucas S."/>
            <person name="Lundell T."/>
            <person name="Martin R."/>
            <person name="McLaughlin D.J."/>
            <person name="Morgenstern I."/>
            <person name="Morin E."/>
            <person name="Murat C."/>
            <person name="Nagy L.G."/>
            <person name="Nolan M."/>
            <person name="Ohm R.A."/>
            <person name="Patyshakuliyeva A."/>
            <person name="Rokas A."/>
            <person name="Ruiz-Duenas F.J."/>
            <person name="Sabat G."/>
            <person name="Salamov A."/>
            <person name="Samejima M."/>
            <person name="Schmutz J."/>
            <person name="Slot J.C."/>
            <person name="St John F."/>
            <person name="Stenlid J."/>
            <person name="Sun H."/>
            <person name="Sun S."/>
            <person name="Syed K."/>
            <person name="Tsang A."/>
            <person name="Wiebenga A."/>
            <person name="Young D."/>
            <person name="Pisabarro A."/>
            <person name="Eastwood D.C."/>
            <person name="Martin F."/>
            <person name="Cullen D."/>
            <person name="Grigoriev I.V."/>
            <person name="Hibbett D.S."/>
        </authorList>
    </citation>
    <scope>NUCLEOTIDE SEQUENCE [LARGE SCALE GENOMIC DNA]</scope>
    <source>
        <strain evidence="3">FP-91666</strain>
    </source>
</reference>
<dbReference type="Proteomes" id="UP000053927">
    <property type="component" value="Unassembled WGS sequence"/>
</dbReference>
<comment type="similarity">
    <text evidence="1">Belongs to the LOR family.</text>
</comment>
<sequence>MGLFGHSTSQSVLLEPFHPPIGLNAAFCMPHVETLVMKEKMWSFSGDDFSIQNSAGQDVVRCHGQAFSWRDRKEFKDARQMPLFTVRNKVLAFHKTQLIEAMDGTDLCTVKKKFSIGSSRMIASFHNLASANASSSSHDLIELECKGDWFDRSAIITLLGTERVVGQISRKILNMREVIGGQQTYAVTIAPGVDVALMAALCVCFDEAFNESQN</sequence>
<organism evidence="2 3">
    <name type="scientific">Stereum hirsutum (strain FP-91666)</name>
    <name type="common">White-rot fungus</name>
    <dbReference type="NCBI Taxonomy" id="721885"/>
    <lineage>
        <taxon>Eukaryota</taxon>
        <taxon>Fungi</taxon>
        <taxon>Dikarya</taxon>
        <taxon>Basidiomycota</taxon>
        <taxon>Agaricomycotina</taxon>
        <taxon>Agaricomycetes</taxon>
        <taxon>Russulales</taxon>
        <taxon>Stereaceae</taxon>
        <taxon>Stereum</taxon>
    </lineage>
</organism>
<gene>
    <name evidence="2" type="ORF">STEHIDRAFT_69348</name>
</gene>
<evidence type="ECO:0000313" key="3">
    <source>
        <dbReference type="Proteomes" id="UP000053927"/>
    </source>
</evidence>
<dbReference type="Pfam" id="PF04525">
    <property type="entry name" value="LOR"/>
    <property type="match status" value="1"/>
</dbReference>
<dbReference type="AlphaFoldDB" id="R7RXN7"/>
<dbReference type="OMA" id="PICTLRP"/>
<dbReference type="KEGG" id="shs:STEHIDRAFT_69348"/>
<keyword evidence="3" id="KW-1185">Reference proteome</keyword>
<proteinExistence type="inferred from homology"/>
<dbReference type="InterPro" id="IPR038595">
    <property type="entry name" value="LOR_sf"/>
</dbReference>
<dbReference type="RefSeq" id="XP_007311314.1">
    <property type="nucleotide sequence ID" value="XM_007311252.1"/>
</dbReference>
<evidence type="ECO:0000313" key="2">
    <source>
        <dbReference type="EMBL" id="EIM79548.1"/>
    </source>
</evidence>
<dbReference type="InterPro" id="IPR007612">
    <property type="entry name" value="LOR"/>
</dbReference>
<protein>
    <submittedName>
        <fullName evidence="2">DUF567-domain-containing protein</fullName>
    </submittedName>
</protein>
<name>R7RXN7_STEHR</name>
<dbReference type="Gene3D" id="2.40.160.200">
    <property type="entry name" value="LURP1-related"/>
    <property type="match status" value="1"/>
</dbReference>
<accession>R7RXN7</accession>
<dbReference type="PANTHER" id="PTHR31087">
    <property type="match status" value="1"/>
</dbReference>
<dbReference type="eggNOG" id="ENOG502QUU9">
    <property type="taxonomic scope" value="Eukaryota"/>
</dbReference>
<dbReference type="EMBL" id="JH687403">
    <property type="protein sequence ID" value="EIM79548.1"/>
    <property type="molecule type" value="Genomic_DNA"/>
</dbReference>
<evidence type="ECO:0000256" key="1">
    <source>
        <dbReference type="ARBA" id="ARBA00005437"/>
    </source>
</evidence>
<dbReference type="SUPFAM" id="SSF54518">
    <property type="entry name" value="Tubby C-terminal domain-like"/>
    <property type="match status" value="1"/>
</dbReference>
<dbReference type="InterPro" id="IPR025659">
    <property type="entry name" value="Tubby-like_C"/>
</dbReference>